<keyword evidence="11 14" id="KW-0472">Membrane</keyword>
<gene>
    <name evidence="15" type="ORF">GDO81_007068</name>
</gene>
<dbReference type="EMBL" id="WNYA01000003">
    <property type="protein sequence ID" value="KAG8579994.1"/>
    <property type="molecule type" value="Genomic_DNA"/>
</dbReference>
<evidence type="ECO:0000256" key="10">
    <source>
        <dbReference type="ARBA" id="ARBA00023033"/>
    </source>
</evidence>
<dbReference type="PROSITE" id="PS00086">
    <property type="entry name" value="CYTOCHROME_P450"/>
    <property type="match status" value="1"/>
</dbReference>
<dbReference type="PRINTS" id="PR00463">
    <property type="entry name" value="EP450I"/>
</dbReference>
<keyword evidence="9 12" id="KW-0408">Iron</keyword>
<evidence type="ECO:0000256" key="9">
    <source>
        <dbReference type="ARBA" id="ARBA00023004"/>
    </source>
</evidence>
<evidence type="ECO:0000313" key="15">
    <source>
        <dbReference type="EMBL" id="KAG8579994.1"/>
    </source>
</evidence>
<comment type="subcellular location">
    <subcellularLocation>
        <location evidence="2">Microsome membrane</location>
    </subcellularLocation>
</comment>
<dbReference type="FunFam" id="1.10.630.10:FF:000010">
    <property type="entry name" value="cytochrome P450 2W1 isoform X2"/>
    <property type="match status" value="1"/>
</dbReference>
<dbReference type="InterPro" id="IPR001128">
    <property type="entry name" value="Cyt_P450"/>
</dbReference>
<dbReference type="Pfam" id="PF00067">
    <property type="entry name" value="p450"/>
    <property type="match status" value="1"/>
</dbReference>
<dbReference type="GO" id="GO:0020037">
    <property type="term" value="F:heme binding"/>
    <property type="evidence" value="ECO:0007669"/>
    <property type="project" value="InterPro"/>
</dbReference>
<feature type="binding site" description="axial binding residue" evidence="12">
    <location>
        <position position="439"/>
    </location>
    <ligand>
        <name>heme</name>
        <dbReference type="ChEBI" id="CHEBI:30413"/>
    </ligand>
    <ligandPart>
        <name>Fe</name>
        <dbReference type="ChEBI" id="CHEBI:18248"/>
    </ligandPart>
</feature>
<dbReference type="GO" id="GO:0006082">
    <property type="term" value="P:organic acid metabolic process"/>
    <property type="evidence" value="ECO:0007669"/>
    <property type="project" value="TreeGrafter"/>
</dbReference>
<evidence type="ECO:0000256" key="14">
    <source>
        <dbReference type="SAM" id="Phobius"/>
    </source>
</evidence>
<organism evidence="15 16">
    <name type="scientific">Engystomops pustulosus</name>
    <name type="common">Tungara frog</name>
    <name type="synonym">Physalaemus pustulosus</name>
    <dbReference type="NCBI Taxonomy" id="76066"/>
    <lineage>
        <taxon>Eukaryota</taxon>
        <taxon>Metazoa</taxon>
        <taxon>Chordata</taxon>
        <taxon>Craniata</taxon>
        <taxon>Vertebrata</taxon>
        <taxon>Euteleostomi</taxon>
        <taxon>Amphibia</taxon>
        <taxon>Batrachia</taxon>
        <taxon>Anura</taxon>
        <taxon>Neobatrachia</taxon>
        <taxon>Hyloidea</taxon>
        <taxon>Leptodactylidae</taxon>
        <taxon>Leiuperinae</taxon>
        <taxon>Engystomops</taxon>
    </lineage>
</organism>
<comment type="similarity">
    <text evidence="3 13">Belongs to the cytochrome P450 family.</text>
</comment>
<evidence type="ECO:0000256" key="6">
    <source>
        <dbReference type="ARBA" id="ARBA00022824"/>
    </source>
</evidence>
<name>A0AAV7C4S6_ENGPU</name>
<keyword evidence="10 13" id="KW-0503">Monooxygenase</keyword>
<evidence type="ECO:0000256" key="12">
    <source>
        <dbReference type="PIRSR" id="PIRSR602401-1"/>
    </source>
</evidence>
<dbReference type="PRINTS" id="PR00385">
    <property type="entry name" value="P450"/>
</dbReference>
<dbReference type="InterPro" id="IPR017972">
    <property type="entry name" value="Cyt_P450_CS"/>
</dbReference>
<keyword evidence="7" id="KW-0492">Microsome</keyword>
<proteinExistence type="inferred from homology"/>
<comment type="caution">
    <text evidence="15">The sequence shown here is derived from an EMBL/GenBank/DDBJ whole genome shotgun (WGS) entry which is preliminary data.</text>
</comment>
<keyword evidence="16" id="KW-1185">Reference proteome</keyword>
<dbReference type="InterPro" id="IPR050182">
    <property type="entry name" value="Cytochrome_P450_fam2"/>
</dbReference>
<dbReference type="Gene3D" id="1.10.630.10">
    <property type="entry name" value="Cytochrome P450"/>
    <property type="match status" value="1"/>
</dbReference>
<dbReference type="Proteomes" id="UP000824782">
    <property type="component" value="Unassembled WGS sequence"/>
</dbReference>
<evidence type="ECO:0000256" key="7">
    <source>
        <dbReference type="ARBA" id="ARBA00022848"/>
    </source>
</evidence>
<keyword evidence="8 13" id="KW-0560">Oxidoreductase</keyword>
<dbReference type="AlphaFoldDB" id="A0AAV7C4S6"/>
<dbReference type="InterPro" id="IPR002401">
    <property type="entry name" value="Cyt_P450_E_grp-I"/>
</dbReference>
<evidence type="ECO:0000256" key="3">
    <source>
        <dbReference type="ARBA" id="ARBA00010617"/>
    </source>
</evidence>
<dbReference type="GO" id="GO:0005737">
    <property type="term" value="C:cytoplasm"/>
    <property type="evidence" value="ECO:0007669"/>
    <property type="project" value="TreeGrafter"/>
</dbReference>
<sequence length="496" mass="56547">MSDADSISILLAVTAFCLLAKLFYDLHKNKHKNFPPGPMWLPIIGSMYLLDAKKPYLTMVHLSKKYGSIFSFQMGQKKIVVLCGYDVVKEALIKHGDEFCDRPHIPLFADLTRGYGIVFSNDENWNVIRRFTFTALRQLGVGSKVIENVVNEECDMLVNSIKSYEGQAFDILPVLSTAVTNILIHIILGPEYNCEDPTILRAKHLIEEGVKLTACPTSLCYNIYPSVVSWLPGGHKKVLRKNLEFYNIVKEICTKIKAKLDKNDQRSLAEAFLVKQHEVKSKSGLYFHNENLNMVVNNLLIGGMEPVHSTLRWGLLLMMKYPDIQEKVQNEIDKVIGFSQPQIEHRKEMPFTNAVIHEIQRFGNIAPIGIPRATTRDIAFQGYFLPKGTFVIMLLKTVLQDKKYFEKPEEFYPQHFLDSEGKFMINEAFIPFSAGKRSCIGENLAKIQLFLFFTRLLQNFTFLPCPGVDLDFTPEIGFVSSPKPYTMRAVPRSQTD</sequence>
<evidence type="ECO:0000256" key="4">
    <source>
        <dbReference type="ARBA" id="ARBA00022617"/>
    </source>
</evidence>
<dbReference type="PANTHER" id="PTHR24300">
    <property type="entry name" value="CYTOCHROME P450 508A4-RELATED"/>
    <property type="match status" value="1"/>
</dbReference>
<keyword evidence="14" id="KW-0812">Transmembrane</keyword>
<keyword evidence="5 12" id="KW-0479">Metal-binding</keyword>
<accession>A0AAV7C4S6</accession>
<evidence type="ECO:0000256" key="1">
    <source>
        <dbReference type="ARBA" id="ARBA00001971"/>
    </source>
</evidence>
<dbReference type="GO" id="GO:0006805">
    <property type="term" value="P:xenobiotic metabolic process"/>
    <property type="evidence" value="ECO:0007669"/>
    <property type="project" value="TreeGrafter"/>
</dbReference>
<evidence type="ECO:0000256" key="8">
    <source>
        <dbReference type="ARBA" id="ARBA00023002"/>
    </source>
</evidence>
<keyword evidence="6" id="KW-0256">Endoplasmic reticulum</keyword>
<keyword evidence="4 12" id="KW-0349">Heme</keyword>
<evidence type="ECO:0000256" key="13">
    <source>
        <dbReference type="RuleBase" id="RU000461"/>
    </source>
</evidence>
<evidence type="ECO:0000256" key="11">
    <source>
        <dbReference type="ARBA" id="ARBA00023136"/>
    </source>
</evidence>
<dbReference type="GO" id="GO:0046222">
    <property type="term" value="P:aflatoxin metabolic process"/>
    <property type="evidence" value="ECO:0007669"/>
    <property type="project" value="UniProtKB-ARBA"/>
</dbReference>
<feature type="transmembrane region" description="Helical" evidence="14">
    <location>
        <begin position="6"/>
        <end position="24"/>
    </location>
</feature>
<reference evidence="15" key="1">
    <citation type="thesis" date="2020" institute="ProQuest LLC" country="789 East Eisenhower Parkway, Ann Arbor, MI, USA">
        <title>Comparative Genomics and Chromosome Evolution.</title>
        <authorList>
            <person name="Mudd A.B."/>
        </authorList>
    </citation>
    <scope>NUCLEOTIDE SEQUENCE</scope>
    <source>
        <strain evidence="15">237g6f4</strain>
        <tissue evidence="15">Blood</tissue>
    </source>
</reference>
<dbReference type="SUPFAM" id="SSF48264">
    <property type="entry name" value="Cytochrome P450"/>
    <property type="match status" value="1"/>
</dbReference>
<dbReference type="GO" id="GO:0016712">
    <property type="term" value="F:oxidoreductase activity, acting on paired donors, with incorporation or reduction of molecular oxygen, reduced flavin or flavoprotein as one donor, and incorporation of one atom of oxygen"/>
    <property type="evidence" value="ECO:0007669"/>
    <property type="project" value="TreeGrafter"/>
</dbReference>
<protein>
    <recommendedName>
        <fullName evidence="17">Cytochrome P450</fullName>
    </recommendedName>
</protein>
<comment type="cofactor">
    <cofactor evidence="1 12">
        <name>heme</name>
        <dbReference type="ChEBI" id="CHEBI:30413"/>
    </cofactor>
</comment>
<evidence type="ECO:0000256" key="2">
    <source>
        <dbReference type="ARBA" id="ARBA00004524"/>
    </source>
</evidence>
<evidence type="ECO:0000313" key="16">
    <source>
        <dbReference type="Proteomes" id="UP000824782"/>
    </source>
</evidence>
<evidence type="ECO:0000256" key="5">
    <source>
        <dbReference type="ARBA" id="ARBA00022723"/>
    </source>
</evidence>
<dbReference type="PANTHER" id="PTHR24300:SF302">
    <property type="entry name" value="CYTOCHROME P450"/>
    <property type="match status" value="1"/>
</dbReference>
<keyword evidence="14" id="KW-1133">Transmembrane helix</keyword>
<evidence type="ECO:0008006" key="17">
    <source>
        <dbReference type="Google" id="ProtNLM"/>
    </source>
</evidence>
<dbReference type="InterPro" id="IPR036396">
    <property type="entry name" value="Cyt_P450_sf"/>
</dbReference>
<dbReference type="GO" id="GO:0005506">
    <property type="term" value="F:iron ion binding"/>
    <property type="evidence" value="ECO:0007669"/>
    <property type="project" value="InterPro"/>
</dbReference>